<evidence type="ECO:0000256" key="1">
    <source>
        <dbReference type="ARBA" id="ARBA00008791"/>
    </source>
</evidence>
<dbReference type="STRING" id="935700.jaqu_22300"/>
<organism evidence="3 4">
    <name type="scientific">Jannaschia aquimarina</name>
    <dbReference type="NCBI Taxonomy" id="935700"/>
    <lineage>
        <taxon>Bacteria</taxon>
        <taxon>Pseudomonadati</taxon>
        <taxon>Pseudomonadota</taxon>
        <taxon>Alphaproteobacteria</taxon>
        <taxon>Rhodobacterales</taxon>
        <taxon>Roseobacteraceae</taxon>
        <taxon>Jannaschia</taxon>
    </lineage>
</organism>
<accession>A0A0D1EGB3</accession>
<evidence type="ECO:0000259" key="2">
    <source>
        <dbReference type="Pfam" id="PF00582"/>
    </source>
</evidence>
<dbReference type="InterPro" id="IPR014729">
    <property type="entry name" value="Rossmann-like_a/b/a_fold"/>
</dbReference>
<dbReference type="EMBL" id="JYFE01000041">
    <property type="protein sequence ID" value="KIT15961.1"/>
    <property type="molecule type" value="Genomic_DNA"/>
</dbReference>
<dbReference type="Proteomes" id="UP000032232">
    <property type="component" value="Unassembled WGS sequence"/>
</dbReference>
<evidence type="ECO:0000313" key="4">
    <source>
        <dbReference type="Proteomes" id="UP000032232"/>
    </source>
</evidence>
<reference evidence="3 4" key="1">
    <citation type="submission" date="2015-02" db="EMBL/GenBank/DDBJ databases">
        <title>Genome Sequence of Jannaschia aquimarina DSM28248, a member of the Roseobacter clade.</title>
        <authorList>
            <person name="Voget S."/>
            <person name="Daniel R."/>
        </authorList>
    </citation>
    <scope>NUCLEOTIDE SEQUENCE [LARGE SCALE GENOMIC DNA]</scope>
    <source>
        <strain evidence="3 4">GSW-M26</strain>
    </source>
</reference>
<dbReference type="SUPFAM" id="SSF52402">
    <property type="entry name" value="Adenine nucleotide alpha hydrolases-like"/>
    <property type="match status" value="1"/>
</dbReference>
<keyword evidence="4" id="KW-1185">Reference proteome</keyword>
<dbReference type="PANTHER" id="PTHR46268:SF6">
    <property type="entry name" value="UNIVERSAL STRESS PROTEIN UP12"/>
    <property type="match status" value="1"/>
</dbReference>
<proteinExistence type="inferred from homology"/>
<protein>
    <submittedName>
        <fullName evidence="3">UspG protein</fullName>
    </submittedName>
</protein>
<name>A0A0D1EGB3_9RHOB</name>
<comment type="similarity">
    <text evidence="1">Belongs to the universal stress protein A family.</text>
</comment>
<dbReference type="AlphaFoldDB" id="A0A0D1EGB3"/>
<dbReference type="CDD" id="cd00293">
    <property type="entry name" value="USP-like"/>
    <property type="match status" value="1"/>
</dbReference>
<dbReference type="PANTHER" id="PTHR46268">
    <property type="entry name" value="STRESS RESPONSE PROTEIN NHAX"/>
    <property type="match status" value="1"/>
</dbReference>
<comment type="caution">
    <text evidence="3">The sequence shown here is derived from an EMBL/GenBank/DDBJ whole genome shotgun (WGS) entry which is preliminary data.</text>
</comment>
<evidence type="ECO:0000313" key="3">
    <source>
        <dbReference type="EMBL" id="KIT15961.1"/>
    </source>
</evidence>
<feature type="domain" description="UspA" evidence="2">
    <location>
        <begin position="20"/>
        <end position="156"/>
    </location>
</feature>
<dbReference type="PATRIC" id="fig|935700.4.peg.2295"/>
<gene>
    <name evidence="3" type="primary">uspG</name>
    <name evidence="3" type="ORF">jaqu_22300</name>
</gene>
<dbReference type="Gene3D" id="3.40.50.620">
    <property type="entry name" value="HUPs"/>
    <property type="match status" value="1"/>
</dbReference>
<sequence>MGISRTGLRKRNGTEGQRGMFKRIMTPVDLGHVGKLEKALAAAAALAKSEGAAITYVSVTSPQPGAVAHSPEEFKAKLEAFASEQGSAHGIPTDAHVIVSHDPSVDVDDALLKAVTDLDADLVVMASHAPGFADYFWPSNGGKVAAHSKASVFVVRDN</sequence>
<dbReference type="InterPro" id="IPR006016">
    <property type="entry name" value="UspA"/>
</dbReference>
<dbReference type="Pfam" id="PF00582">
    <property type="entry name" value="Usp"/>
    <property type="match status" value="1"/>
</dbReference>